<evidence type="ECO:0000313" key="3">
    <source>
        <dbReference type="Proteomes" id="UP000256964"/>
    </source>
</evidence>
<sequence>MSEEYAGKMAAAPFDRSDADFIMRTSDGVEFRVHRLILSMASSVFEGMFSIPKPSALLSDPNIPDISIPEDSETIDLYLRICYPLIDPEVPTLLLLRKVVTAGFKYDAPMVVHAMKRELRQPRFMDKDPLHVFVIACLWEWEEEAKVAAENVALAGIMVGLFPELLDEISAGAYYRLQKLGRTRRRSKNKASEPRHSVNFNGILPLCRRLPLREPPVRNAIPFTPQYPFTSIDGADVILRTTDSVDFFVHRTIINFASPTFFDTLVQERTMSEERDQDVEHRAVHLVSEDSDVLDVLLRMCYPVEHPHIASAEVYLDVAFAAHRYQFRKVEQTLLKSWSEYSKGAPLRFYFAAVQCGWQAEAKACALQLVTTLSPGDMDNAYVPEMEAASSVPYRHLISYAQACRKAAKTDFQLSDLPGRRCPFPSNCHIRYPTTVSTSTPPFWLSSHLNAVKIDLATKSSTDILTSHIKLATILLTTMSDGTSCSETMMSPIESPACSALAQAPTTVASPSPLRCTRDSKVEWIIDLLQKYAAAVDKAVLEVELEMVV</sequence>
<dbReference type="Gene3D" id="3.30.710.10">
    <property type="entry name" value="Potassium Channel Kv1.1, Chain A"/>
    <property type="match status" value="2"/>
</dbReference>
<dbReference type="SUPFAM" id="SSF54695">
    <property type="entry name" value="POZ domain"/>
    <property type="match status" value="2"/>
</dbReference>
<reference evidence="2 3" key="1">
    <citation type="journal article" date="2018" name="Biotechnol. Biofuels">
        <title>Integrative visual omics of the white-rot fungus Polyporus brumalis exposes the biotechnological potential of its oxidative enzymes for delignifying raw plant biomass.</title>
        <authorList>
            <person name="Miyauchi S."/>
            <person name="Rancon A."/>
            <person name="Drula E."/>
            <person name="Hage H."/>
            <person name="Chaduli D."/>
            <person name="Favel A."/>
            <person name="Grisel S."/>
            <person name="Henrissat B."/>
            <person name="Herpoel-Gimbert I."/>
            <person name="Ruiz-Duenas F.J."/>
            <person name="Chevret D."/>
            <person name="Hainaut M."/>
            <person name="Lin J."/>
            <person name="Wang M."/>
            <person name="Pangilinan J."/>
            <person name="Lipzen A."/>
            <person name="Lesage-Meessen L."/>
            <person name="Navarro D."/>
            <person name="Riley R."/>
            <person name="Grigoriev I.V."/>
            <person name="Zhou S."/>
            <person name="Raouche S."/>
            <person name="Rosso M.N."/>
        </authorList>
    </citation>
    <scope>NUCLEOTIDE SEQUENCE [LARGE SCALE GENOMIC DNA]</scope>
    <source>
        <strain evidence="2 3">BRFM 1820</strain>
    </source>
</reference>
<dbReference type="PROSITE" id="PS50097">
    <property type="entry name" value="BTB"/>
    <property type="match status" value="2"/>
</dbReference>
<protein>
    <recommendedName>
        <fullName evidence="1">BTB domain-containing protein</fullName>
    </recommendedName>
</protein>
<evidence type="ECO:0000313" key="2">
    <source>
        <dbReference type="EMBL" id="RDX54026.1"/>
    </source>
</evidence>
<dbReference type="AlphaFoldDB" id="A0A371DNB8"/>
<dbReference type="EMBL" id="KZ857385">
    <property type="protein sequence ID" value="RDX54026.1"/>
    <property type="molecule type" value="Genomic_DNA"/>
</dbReference>
<dbReference type="InterPro" id="IPR011333">
    <property type="entry name" value="SKP1/BTB/POZ_sf"/>
</dbReference>
<organism evidence="2 3">
    <name type="scientific">Lentinus brumalis</name>
    <dbReference type="NCBI Taxonomy" id="2498619"/>
    <lineage>
        <taxon>Eukaryota</taxon>
        <taxon>Fungi</taxon>
        <taxon>Dikarya</taxon>
        <taxon>Basidiomycota</taxon>
        <taxon>Agaricomycotina</taxon>
        <taxon>Agaricomycetes</taxon>
        <taxon>Polyporales</taxon>
        <taxon>Polyporaceae</taxon>
        <taxon>Lentinus</taxon>
    </lineage>
</organism>
<dbReference type="SMART" id="SM00225">
    <property type="entry name" value="BTB"/>
    <property type="match status" value="2"/>
</dbReference>
<dbReference type="CDD" id="cd18186">
    <property type="entry name" value="BTB_POZ_ZBTB_KLHL-like"/>
    <property type="match status" value="1"/>
</dbReference>
<proteinExistence type="predicted"/>
<feature type="domain" description="BTB" evidence="1">
    <location>
        <begin position="235"/>
        <end position="302"/>
    </location>
</feature>
<dbReference type="Proteomes" id="UP000256964">
    <property type="component" value="Unassembled WGS sequence"/>
</dbReference>
<accession>A0A371DNB8</accession>
<name>A0A371DNB8_9APHY</name>
<gene>
    <name evidence="2" type="ORF">OH76DRAFT_1057744</name>
</gene>
<keyword evidence="3" id="KW-1185">Reference proteome</keyword>
<dbReference type="STRING" id="139420.A0A371DNB8"/>
<evidence type="ECO:0000259" key="1">
    <source>
        <dbReference type="PROSITE" id="PS50097"/>
    </source>
</evidence>
<dbReference type="InterPro" id="IPR000210">
    <property type="entry name" value="BTB/POZ_dom"/>
</dbReference>
<feature type="domain" description="BTB" evidence="1">
    <location>
        <begin position="19"/>
        <end position="83"/>
    </location>
</feature>
<dbReference type="OrthoDB" id="3357985at2759"/>
<dbReference type="Pfam" id="PF00651">
    <property type="entry name" value="BTB"/>
    <property type="match status" value="2"/>
</dbReference>